<dbReference type="PROSITE" id="PS50989">
    <property type="entry name" value="COA_CT_CTER"/>
    <property type="match status" value="1"/>
</dbReference>
<dbReference type="GO" id="GO:0004658">
    <property type="term" value="F:propionyl-CoA carboxylase activity"/>
    <property type="evidence" value="ECO:0007669"/>
    <property type="project" value="TreeGrafter"/>
</dbReference>
<dbReference type="PATRIC" id="fig|2702.99.peg.282"/>
<gene>
    <name evidence="4" type="ORF">HMPREF3216_00282</name>
</gene>
<evidence type="ECO:0000313" key="4">
    <source>
        <dbReference type="EMBL" id="KXA18859.1"/>
    </source>
</evidence>
<dbReference type="SUPFAM" id="SSF52096">
    <property type="entry name" value="ClpP/crotonase"/>
    <property type="match status" value="2"/>
</dbReference>
<dbReference type="AlphaFoldDB" id="A0A133NRE0"/>
<name>A0A133NRE0_GARVA</name>
<dbReference type="GO" id="GO:0009317">
    <property type="term" value="C:acetyl-CoA carboxylase complex"/>
    <property type="evidence" value="ECO:0007669"/>
    <property type="project" value="InterPro"/>
</dbReference>
<dbReference type="PROSITE" id="PS50980">
    <property type="entry name" value="COA_CT_NTER"/>
    <property type="match status" value="1"/>
</dbReference>
<dbReference type="InterPro" id="IPR000438">
    <property type="entry name" value="Acetyl_CoA_COase_Trfase_b_su"/>
</dbReference>
<evidence type="ECO:0000259" key="3">
    <source>
        <dbReference type="PROSITE" id="PS50989"/>
    </source>
</evidence>
<feature type="region of interest" description="Disordered" evidence="1">
    <location>
        <begin position="1"/>
        <end position="40"/>
    </location>
</feature>
<dbReference type="GO" id="GO:0016740">
    <property type="term" value="F:transferase activity"/>
    <property type="evidence" value="ECO:0007669"/>
    <property type="project" value="UniProtKB-KW"/>
</dbReference>
<comment type="caution">
    <text evidence="4">The sequence shown here is derived from an EMBL/GenBank/DDBJ whole genome shotgun (WGS) entry which is preliminary data.</text>
</comment>
<feature type="domain" description="CoA carboxyltransferase C-terminal" evidence="3">
    <location>
        <begin position="289"/>
        <end position="529"/>
    </location>
</feature>
<dbReference type="InterPro" id="IPR034733">
    <property type="entry name" value="AcCoA_carboxyl_beta"/>
</dbReference>
<dbReference type="OrthoDB" id="9803706at2"/>
<dbReference type="Proteomes" id="UP000070558">
    <property type="component" value="Unassembled WGS sequence"/>
</dbReference>
<dbReference type="InterPro" id="IPR029045">
    <property type="entry name" value="ClpP/crotonase-like_dom_sf"/>
</dbReference>
<dbReference type="EMBL" id="LRQA01000024">
    <property type="protein sequence ID" value="KXA18859.1"/>
    <property type="molecule type" value="Genomic_DNA"/>
</dbReference>
<dbReference type="PANTHER" id="PTHR43842">
    <property type="entry name" value="PROPIONYL-COA CARBOXYLASE BETA CHAIN"/>
    <property type="match status" value="1"/>
</dbReference>
<dbReference type="GO" id="GO:0003989">
    <property type="term" value="F:acetyl-CoA carboxylase activity"/>
    <property type="evidence" value="ECO:0007669"/>
    <property type="project" value="InterPro"/>
</dbReference>
<dbReference type="RefSeq" id="WP_060786578.1">
    <property type="nucleotide sequence ID" value="NZ_KQ956810.1"/>
</dbReference>
<dbReference type="InterPro" id="IPR011763">
    <property type="entry name" value="COA_CT_C"/>
</dbReference>
<dbReference type="PRINTS" id="PR01070">
    <property type="entry name" value="ACCCTRFRASEB"/>
</dbReference>
<feature type="compositionally biased region" description="Polar residues" evidence="1">
    <location>
        <begin position="25"/>
        <end position="35"/>
    </location>
</feature>
<dbReference type="Gene3D" id="3.90.226.10">
    <property type="entry name" value="2-enoyl-CoA Hydratase, Chain A, domain 1"/>
    <property type="match status" value="2"/>
</dbReference>
<organism evidence="4 5">
    <name type="scientific">Gardnerella vaginalis</name>
    <dbReference type="NCBI Taxonomy" id="2702"/>
    <lineage>
        <taxon>Bacteria</taxon>
        <taxon>Bacillati</taxon>
        <taxon>Actinomycetota</taxon>
        <taxon>Actinomycetes</taxon>
        <taxon>Bifidobacteriales</taxon>
        <taxon>Bifidobacteriaceae</taxon>
        <taxon>Gardnerella</taxon>
    </lineage>
</organism>
<dbReference type="GO" id="GO:0006633">
    <property type="term" value="P:fatty acid biosynthetic process"/>
    <property type="evidence" value="ECO:0007669"/>
    <property type="project" value="InterPro"/>
</dbReference>
<protein>
    <submittedName>
        <fullName evidence="4">Carboxyl transferase domain protein</fullName>
    </submittedName>
</protein>
<dbReference type="PANTHER" id="PTHR43842:SF2">
    <property type="entry name" value="PROPIONYL-COA CARBOXYLASE BETA CHAIN, MITOCHONDRIAL"/>
    <property type="match status" value="1"/>
</dbReference>
<evidence type="ECO:0000256" key="1">
    <source>
        <dbReference type="SAM" id="MobiDB-lite"/>
    </source>
</evidence>
<dbReference type="InterPro" id="IPR011762">
    <property type="entry name" value="COA_CT_N"/>
</dbReference>
<reference evidence="4 5" key="1">
    <citation type="submission" date="2016-01" db="EMBL/GenBank/DDBJ databases">
        <authorList>
            <person name="Oliw E.H."/>
        </authorList>
    </citation>
    <scope>NUCLEOTIDE SEQUENCE [LARGE SCALE GENOMIC DNA]</scope>
    <source>
        <strain evidence="4 5">GED7760B</strain>
    </source>
</reference>
<dbReference type="Pfam" id="PF01039">
    <property type="entry name" value="Carboxyl_trans"/>
    <property type="match status" value="1"/>
</dbReference>
<feature type="domain" description="CoA carboxyltransferase N-terminal" evidence="2">
    <location>
        <begin position="32"/>
        <end position="284"/>
    </location>
</feature>
<dbReference type="InterPro" id="IPR051047">
    <property type="entry name" value="AccD/PCCB"/>
</dbReference>
<evidence type="ECO:0000313" key="5">
    <source>
        <dbReference type="Proteomes" id="UP000070558"/>
    </source>
</evidence>
<keyword evidence="4" id="KW-0808">Transferase</keyword>
<evidence type="ECO:0000259" key="2">
    <source>
        <dbReference type="PROSITE" id="PS50980"/>
    </source>
</evidence>
<sequence>MSALTKDATQVAKDVNKKDVNKDAQITQPTQNMQPQRGKAAVEHAARLAREAEQNALERQHAKGKSTARERLDLLFDTGTFEEIGRFNGGDINNDVAGCAVITGFGEVYGKKVAVYAQDFSVRGGTLGSAEGQKICHLLDMALQLAVPVVALIDSGGARIQEGVNALTQYGRIFKKTCEASGLIPQISLILGPCAGGAVYCPALTDFIIMTREHSNMFVTGPDVVKAATGESISMDDLGGGYVHNSTSGVAHYLGEDEADAIDYARTILAYLPQNCNQNPPAFAYAATRADRETAKQLATIVPSNDRQPYDVLDVIRAIVDYGEFVQVQELYAASAVVGFACIDGHPVGIVANQPKVNAGILDVNSSEKVARFVRLCDAFNLPVVTLVDTPGYKPGSDQEHAGIIRRGAKVIYAYANAQVPLVTVILRKAFGGAYIVMGSKSMGADFNYAWPTSQIAVLGAQGAVNIIHRKDLQKAKERGQDVEALRKQLVENYENTTVNANLSLETGQIDAMIDPEQTRDVIANSLKILRSKKRVSRTGKHHGNQPM</sequence>
<accession>A0A133NRE0</accession>
<proteinExistence type="predicted"/>